<evidence type="ECO:0000313" key="1">
    <source>
        <dbReference type="EMBL" id="MBC5784040.1"/>
    </source>
</evidence>
<accession>A0A923MRA9</accession>
<proteinExistence type="predicted"/>
<name>A0A923MRA9_9BURK</name>
<dbReference type="RefSeq" id="WP_187076779.1">
    <property type="nucleotide sequence ID" value="NZ_JACORT010000005.1"/>
</dbReference>
<dbReference type="EMBL" id="JACORT010000005">
    <property type="protein sequence ID" value="MBC5784040.1"/>
    <property type="molecule type" value="Genomic_DNA"/>
</dbReference>
<evidence type="ECO:0000313" key="2">
    <source>
        <dbReference type="Proteomes" id="UP000608513"/>
    </source>
</evidence>
<dbReference type="PROSITE" id="PS51257">
    <property type="entry name" value="PROKAR_LIPOPROTEIN"/>
    <property type="match status" value="1"/>
</dbReference>
<comment type="caution">
    <text evidence="1">The sequence shown here is derived from an EMBL/GenBank/DDBJ whole genome shotgun (WGS) entry which is preliminary data.</text>
</comment>
<sequence length="64" mass="7099">MKDEVKTKVRPDGLRYESKSVGTDFPGPYGGTMSCFLCGQHMPRSRLAPFKVAGAQQFRCRNGC</sequence>
<organism evidence="1 2">
    <name type="scientific">Ramlibacter cellulosilyticus</name>
    <dbReference type="NCBI Taxonomy" id="2764187"/>
    <lineage>
        <taxon>Bacteria</taxon>
        <taxon>Pseudomonadati</taxon>
        <taxon>Pseudomonadota</taxon>
        <taxon>Betaproteobacteria</taxon>
        <taxon>Burkholderiales</taxon>
        <taxon>Comamonadaceae</taxon>
        <taxon>Ramlibacter</taxon>
    </lineage>
</organism>
<dbReference type="Proteomes" id="UP000608513">
    <property type="component" value="Unassembled WGS sequence"/>
</dbReference>
<gene>
    <name evidence="1" type="ORF">H8N03_13900</name>
</gene>
<keyword evidence="2" id="KW-1185">Reference proteome</keyword>
<dbReference type="AlphaFoldDB" id="A0A923MRA9"/>
<reference evidence="1" key="1">
    <citation type="submission" date="2020-08" db="EMBL/GenBank/DDBJ databases">
        <title>Ramlibacter sp. USB13 16S ribosomal RNA gene genome sequencing and assembly.</title>
        <authorList>
            <person name="Kang M."/>
        </authorList>
    </citation>
    <scope>NUCLEOTIDE SEQUENCE</scope>
    <source>
        <strain evidence="1">USB13</strain>
    </source>
</reference>
<protein>
    <submittedName>
        <fullName evidence="1">Uncharacterized protein</fullName>
    </submittedName>
</protein>